<evidence type="ECO:0000256" key="6">
    <source>
        <dbReference type="ARBA" id="ARBA00023211"/>
    </source>
</evidence>
<dbReference type="Pfam" id="PF01676">
    <property type="entry name" value="Metalloenzyme"/>
    <property type="match status" value="1"/>
</dbReference>
<keyword evidence="6 8" id="KW-0464">Manganese</keyword>
<feature type="binding site" evidence="8">
    <location>
        <position position="456"/>
    </location>
    <ligand>
        <name>Mn(2+)</name>
        <dbReference type="ChEBI" id="CHEBI:29035"/>
        <label>1</label>
    </ligand>
</feature>
<organism evidence="12 13">
    <name type="scientific">Metamycoplasma equirhinis</name>
    <dbReference type="NCBI Taxonomy" id="92402"/>
    <lineage>
        <taxon>Bacteria</taxon>
        <taxon>Bacillati</taxon>
        <taxon>Mycoplasmatota</taxon>
        <taxon>Mycoplasmoidales</taxon>
        <taxon>Metamycoplasmataceae</taxon>
        <taxon>Metamycoplasma</taxon>
    </lineage>
</organism>
<evidence type="ECO:0000256" key="8">
    <source>
        <dbReference type="HAMAP-Rule" id="MF_01038"/>
    </source>
</evidence>
<dbReference type="InterPro" id="IPR036646">
    <property type="entry name" value="PGAM_B_sf"/>
</dbReference>
<feature type="binding site" evidence="8">
    <location>
        <position position="186"/>
    </location>
    <ligand>
        <name>substrate</name>
    </ligand>
</feature>
<dbReference type="InterPro" id="IPR011258">
    <property type="entry name" value="BPG-indep_PGM_N"/>
</dbReference>
<dbReference type="EC" id="5.4.2.12" evidence="8 9"/>
<dbReference type="GO" id="GO:0004619">
    <property type="term" value="F:phosphoglycerate mutase activity"/>
    <property type="evidence" value="ECO:0007669"/>
    <property type="project" value="UniProtKB-EC"/>
</dbReference>
<accession>A0ABZ0PAQ0</accession>
<comment type="subunit">
    <text evidence="8">Monomer.</text>
</comment>
<gene>
    <name evidence="8 12" type="primary">gpmI</name>
    <name evidence="12" type="ORF">R9B83_00410</name>
</gene>
<evidence type="ECO:0000259" key="10">
    <source>
        <dbReference type="Pfam" id="PF01676"/>
    </source>
</evidence>
<feature type="binding site" evidence="8">
    <location>
        <begin position="257"/>
        <end position="260"/>
    </location>
    <ligand>
        <name>substrate</name>
    </ligand>
</feature>
<dbReference type="GeneID" id="94493327"/>
<feature type="binding site" evidence="8">
    <location>
        <position position="64"/>
    </location>
    <ligand>
        <name>Mn(2+)</name>
        <dbReference type="ChEBI" id="CHEBI:29035"/>
        <label>2</label>
    </ligand>
</feature>
<dbReference type="InterPro" id="IPR017850">
    <property type="entry name" value="Alkaline_phosphatase_core_sf"/>
</dbReference>
<dbReference type="SUPFAM" id="SSF53649">
    <property type="entry name" value="Alkaline phosphatase-like"/>
    <property type="match status" value="1"/>
</dbReference>
<feature type="binding site" evidence="8">
    <location>
        <position position="438"/>
    </location>
    <ligand>
        <name>Mn(2+)</name>
        <dbReference type="ChEBI" id="CHEBI:29035"/>
        <label>2</label>
    </ligand>
</feature>
<keyword evidence="7 8" id="KW-0413">Isomerase</keyword>
<feature type="binding site" evidence="8">
    <location>
        <position position="439"/>
    </location>
    <ligand>
        <name>Mn(2+)</name>
        <dbReference type="ChEBI" id="CHEBI:29035"/>
        <label>2</label>
    </ligand>
</feature>
<evidence type="ECO:0000256" key="5">
    <source>
        <dbReference type="ARBA" id="ARBA00023152"/>
    </source>
</evidence>
<dbReference type="Proteomes" id="UP001303601">
    <property type="component" value="Chromosome"/>
</dbReference>
<feature type="binding site" evidence="8">
    <location>
        <position position="399"/>
    </location>
    <ligand>
        <name>Mn(2+)</name>
        <dbReference type="ChEBI" id="CHEBI:29035"/>
        <label>1</label>
    </ligand>
</feature>
<feature type="domain" description="Metalloenzyme" evidence="10">
    <location>
        <begin position="6"/>
        <end position="491"/>
    </location>
</feature>
<feature type="binding site" evidence="8">
    <location>
        <position position="192"/>
    </location>
    <ligand>
        <name>substrate</name>
    </ligand>
</feature>
<sequence length="506" mass="57252">MSLKNKKVILTIIDGLGLRKEKQGNAYAQAFHPIFDYLFAMCPNSVLQASGEFVGLPSGQIGNSEVGHLNIGAGRIVYTGLSLINQAIKENKFKDNTVLNKIIDETIKSNKTLHLMGLLSDGGVHSLDNHLFEIMKLAHKKQLKKVSIHVFGDGRDVKPQSIKNSLCELKKLSAKFGYPISSISGRFYAMDRDQIFERNELALRAILGESDNQFKNIDEYINEQYQKQIYDEFFVPAQAKNGIFLKEDDNVIFFNFRPDRARQLSHLLVKSNLYNYKPIHEIRINLFASLMKYEGINSLVAFEEMKVPSPLGEVIANNNLKQLRLAETQKYAHVTFFMDGGKDILYPNENRILVNSIKAQSFADCPQMSAKEITDELLNNIENYDFIIMNYANPDMVGHTGNLKATIKAIEFLDEQFERILNYVNENKDQVTWFITADHGNAEITEDQNNQPATKHTTSPVMFITTDKSIELKSGSLCDVAPSILDYLNIAKPKEMGGTSLIKKFK</sequence>
<proteinExistence type="inferred from homology"/>
<comment type="similarity">
    <text evidence="3 8">Belongs to the BPG-independent phosphoglycerate mutase family.</text>
</comment>
<evidence type="ECO:0000256" key="2">
    <source>
        <dbReference type="ARBA" id="ARBA00004798"/>
    </source>
</evidence>
<feature type="binding site" evidence="8">
    <location>
        <position position="330"/>
    </location>
    <ligand>
        <name>substrate</name>
    </ligand>
</feature>
<name>A0ABZ0PAQ0_9BACT</name>
<evidence type="ECO:0000256" key="9">
    <source>
        <dbReference type="NCBIfam" id="TIGR01307"/>
    </source>
</evidence>
<comment type="catalytic activity">
    <reaction evidence="1 8">
        <text>(2R)-2-phosphoglycerate = (2R)-3-phosphoglycerate</text>
        <dbReference type="Rhea" id="RHEA:15901"/>
        <dbReference type="ChEBI" id="CHEBI:58272"/>
        <dbReference type="ChEBI" id="CHEBI:58289"/>
        <dbReference type="EC" id="5.4.2.12"/>
    </reaction>
</comment>
<dbReference type="PIRSF" id="PIRSF001492">
    <property type="entry name" value="IPGAM"/>
    <property type="match status" value="1"/>
</dbReference>
<dbReference type="Gene3D" id="3.40.1450.10">
    <property type="entry name" value="BPG-independent phosphoglycerate mutase, domain B"/>
    <property type="match status" value="1"/>
</dbReference>
<evidence type="ECO:0000256" key="1">
    <source>
        <dbReference type="ARBA" id="ARBA00000370"/>
    </source>
</evidence>
<protein>
    <recommendedName>
        <fullName evidence="8 9">2,3-bisphosphoglycerate-independent phosphoglycerate mutase</fullName>
        <shortName evidence="8">BPG-independent PGAM</shortName>
        <shortName evidence="8">Phosphoglyceromutase</shortName>
        <shortName evidence="8">iPGM</shortName>
        <ecNumber evidence="8 9">5.4.2.12</ecNumber>
    </recommendedName>
</protein>
<evidence type="ECO:0000256" key="7">
    <source>
        <dbReference type="ARBA" id="ARBA00023235"/>
    </source>
</evidence>
<keyword evidence="4 8" id="KW-0479">Metal-binding</keyword>
<feature type="binding site" evidence="8">
    <location>
        <position position="125"/>
    </location>
    <ligand>
        <name>substrate</name>
    </ligand>
</feature>
<evidence type="ECO:0000256" key="3">
    <source>
        <dbReference type="ARBA" id="ARBA00008819"/>
    </source>
</evidence>
<keyword evidence="13" id="KW-1185">Reference proteome</keyword>
<feature type="binding site" evidence="8">
    <location>
        <position position="14"/>
    </location>
    <ligand>
        <name>Mn(2+)</name>
        <dbReference type="ChEBI" id="CHEBI:29035"/>
        <label>2</label>
    </ligand>
</feature>
<comment type="function">
    <text evidence="8">Catalyzes the interconversion of 2-phosphoglycerate and 3-phosphoglycerate.</text>
</comment>
<evidence type="ECO:0000313" key="13">
    <source>
        <dbReference type="Proteomes" id="UP001303601"/>
    </source>
</evidence>
<dbReference type="CDD" id="cd16010">
    <property type="entry name" value="iPGM"/>
    <property type="match status" value="1"/>
</dbReference>
<dbReference type="SUPFAM" id="SSF64158">
    <property type="entry name" value="2,3-Bisphosphoglycerate-independent phosphoglycerate mutase, substrate-binding domain"/>
    <property type="match status" value="1"/>
</dbReference>
<feature type="binding site" evidence="8">
    <location>
        <position position="395"/>
    </location>
    <ligand>
        <name>Mn(2+)</name>
        <dbReference type="ChEBI" id="CHEBI:29035"/>
        <label>1</label>
    </ligand>
</feature>
<dbReference type="PANTHER" id="PTHR31637">
    <property type="entry name" value="2,3-BISPHOSPHOGLYCERATE-INDEPENDENT PHOSPHOGLYCERATE MUTASE"/>
    <property type="match status" value="1"/>
</dbReference>
<reference evidence="12" key="1">
    <citation type="submission" date="2023-11" db="EMBL/GenBank/DDBJ databases">
        <title>Completed genome sequence of Mycoplasma equirhinis type strain M432/72.</title>
        <authorList>
            <person name="Spergser J."/>
        </authorList>
    </citation>
    <scope>NUCLEOTIDE SEQUENCE [LARGE SCALE GENOMIC DNA]</scope>
    <source>
        <strain evidence="12">M432/72</strain>
    </source>
</reference>
<dbReference type="HAMAP" id="MF_01038">
    <property type="entry name" value="GpmI"/>
    <property type="match status" value="1"/>
</dbReference>
<dbReference type="InterPro" id="IPR006124">
    <property type="entry name" value="Metalloenzyme"/>
</dbReference>
<dbReference type="PANTHER" id="PTHR31637:SF0">
    <property type="entry name" value="2,3-BISPHOSPHOGLYCERATE-INDEPENDENT PHOSPHOGLYCERATE MUTASE"/>
    <property type="match status" value="1"/>
</dbReference>
<dbReference type="InterPro" id="IPR005995">
    <property type="entry name" value="Pgm_bpd_ind"/>
</dbReference>
<comment type="cofactor">
    <cofactor evidence="8">
        <name>Mn(2+)</name>
        <dbReference type="ChEBI" id="CHEBI:29035"/>
    </cofactor>
    <text evidence="8">Binds 2 manganese ions per subunit.</text>
</comment>
<evidence type="ECO:0000256" key="4">
    <source>
        <dbReference type="ARBA" id="ARBA00022723"/>
    </source>
</evidence>
<keyword evidence="5 8" id="KW-0324">Glycolysis</keyword>
<feature type="binding site" evidence="8">
    <location>
        <begin position="155"/>
        <end position="156"/>
    </location>
    <ligand>
        <name>substrate</name>
    </ligand>
</feature>
<evidence type="ECO:0000313" key="12">
    <source>
        <dbReference type="EMBL" id="WPB54028.1"/>
    </source>
</evidence>
<comment type="pathway">
    <text evidence="2 8">Carbohydrate degradation; glycolysis; pyruvate from D-glyceraldehyde 3-phosphate: step 3/5.</text>
</comment>
<feature type="active site" description="Phosphoserine intermediate" evidence="8">
    <location>
        <position position="64"/>
    </location>
</feature>
<dbReference type="NCBIfam" id="TIGR01307">
    <property type="entry name" value="pgm_bpd_ind"/>
    <property type="match status" value="1"/>
</dbReference>
<dbReference type="Gene3D" id="3.40.720.10">
    <property type="entry name" value="Alkaline Phosphatase, subunit A"/>
    <property type="match status" value="1"/>
</dbReference>
<dbReference type="Pfam" id="PF06415">
    <property type="entry name" value="iPGM_N"/>
    <property type="match status" value="1"/>
</dbReference>
<evidence type="ECO:0000259" key="11">
    <source>
        <dbReference type="Pfam" id="PF06415"/>
    </source>
</evidence>
<dbReference type="RefSeq" id="WP_140031413.1">
    <property type="nucleotide sequence ID" value="NZ_CP137845.1"/>
</dbReference>
<dbReference type="EMBL" id="CP137845">
    <property type="protein sequence ID" value="WPB54028.1"/>
    <property type="molecule type" value="Genomic_DNA"/>
</dbReference>
<feature type="domain" description="BPG-independent PGAM N-terminal" evidence="11">
    <location>
        <begin position="84"/>
        <end position="294"/>
    </location>
</feature>